<evidence type="ECO:0000259" key="2">
    <source>
        <dbReference type="Pfam" id="PF06812"/>
    </source>
</evidence>
<reference evidence="3 4" key="1">
    <citation type="submission" date="2017-03" db="EMBL/GenBank/DDBJ databases">
        <title>Complete genome sequence of Candidatus 'Thiodictyon syntrophicum' sp. nov. strain Cad16T, a photolithoautotroph purple sulfur bacterium isolated from an alpine meromictic lake.</title>
        <authorList>
            <person name="Luedin S.M."/>
            <person name="Pothier J.F."/>
            <person name="Danza F."/>
            <person name="Storelli N."/>
            <person name="Wittwer M."/>
            <person name="Tonolla M."/>
        </authorList>
    </citation>
    <scope>NUCLEOTIDE SEQUENCE [LARGE SCALE GENOMIC DNA]</scope>
    <source>
        <strain evidence="3 4">Cad16T</strain>
        <plasmid evidence="4">Plasmid pts485</plasmid>
    </source>
</reference>
<dbReference type="AlphaFoldDB" id="A0A2K8UJB7"/>
<dbReference type="Pfam" id="PF06812">
    <property type="entry name" value="ImpA_N"/>
    <property type="match status" value="1"/>
</dbReference>
<dbReference type="InterPro" id="IPR010657">
    <property type="entry name" value="ImpA_N"/>
</dbReference>
<keyword evidence="4" id="KW-1185">Reference proteome</keyword>
<dbReference type="PANTHER" id="PTHR37951:SF1">
    <property type="entry name" value="TYPE VI SECRETION SYSTEM COMPONENT TSSA1"/>
    <property type="match status" value="1"/>
</dbReference>
<evidence type="ECO:0000313" key="4">
    <source>
        <dbReference type="Proteomes" id="UP000232638"/>
    </source>
</evidence>
<dbReference type="EMBL" id="CP020372">
    <property type="protein sequence ID" value="AUB85627.1"/>
    <property type="molecule type" value="Genomic_DNA"/>
</dbReference>
<dbReference type="RefSeq" id="WP_100923238.1">
    <property type="nucleotide sequence ID" value="NZ_CP020372.1"/>
</dbReference>
<dbReference type="NCBIfam" id="TIGR03363">
    <property type="entry name" value="VI_chp_8"/>
    <property type="match status" value="1"/>
</dbReference>
<feature type="compositionally biased region" description="Low complexity" evidence="1">
    <location>
        <begin position="251"/>
        <end position="281"/>
    </location>
</feature>
<name>A0A2K8UJB7_9GAMM</name>
<keyword evidence="3" id="KW-0614">Plasmid</keyword>
<accession>A0A2K8UJB7</accession>
<evidence type="ECO:0000313" key="3">
    <source>
        <dbReference type="EMBL" id="AUB85627.1"/>
    </source>
</evidence>
<evidence type="ECO:0000256" key="1">
    <source>
        <dbReference type="SAM" id="MobiDB-lite"/>
    </source>
</evidence>
<proteinExistence type="predicted"/>
<dbReference type="OrthoDB" id="9771118at2"/>
<protein>
    <recommendedName>
        <fullName evidence="2">ImpA N-terminal domain-containing protein</fullName>
    </recommendedName>
</protein>
<gene>
    <name evidence="3" type="ORF">THSYN_32540</name>
</gene>
<dbReference type="Proteomes" id="UP000232638">
    <property type="component" value="Plasmid pTs485"/>
</dbReference>
<dbReference type="PANTHER" id="PTHR37951">
    <property type="entry name" value="CYTOPLASMIC PROTEIN-RELATED"/>
    <property type="match status" value="1"/>
</dbReference>
<feature type="domain" description="ImpA N-terminal" evidence="2">
    <location>
        <begin position="10"/>
        <end position="133"/>
    </location>
</feature>
<organism evidence="3 4">
    <name type="scientific">Candidatus Thiodictyon syntrophicum</name>
    <dbReference type="NCBI Taxonomy" id="1166950"/>
    <lineage>
        <taxon>Bacteria</taxon>
        <taxon>Pseudomonadati</taxon>
        <taxon>Pseudomonadota</taxon>
        <taxon>Gammaproteobacteria</taxon>
        <taxon>Chromatiales</taxon>
        <taxon>Chromatiaceae</taxon>
        <taxon>Thiodictyon</taxon>
    </lineage>
</organism>
<dbReference type="KEGG" id="tsy:THSYN_32540"/>
<geneLocation type="plasmid" evidence="4">
    <name>pts485</name>
</geneLocation>
<sequence length="348" mass="36626">MSVLATESLLQAVSAQRPAGEDLEYDPDFLALAAAATGTPERRMGDSVVAAQEPDWRLVLESALALLDRSKDLRLAVLVTRAMLGLEGLRGLQAGLDLIHGLILGFWDGLYPELDASDGNDPTARVNVLLELTDRETLLAQLRTTPLIRSRVFGPVCGRDIEIAQGKAPAAPGTQPLDEAGIAGAFQDCDLDGLAAAATAAAGALAALTAIGEALEARIERAQLPSFDPLAEPLTQLQTVLQAHLTTRQPGAATPSAPDADPDATASSTATGAAAARDPGSIGSREDVVRTLERICDYYSRNEPSSPVPLLLRRAQRLVNGSFVDIMRDLAPEALSQIERVCGIEDNA</sequence>
<dbReference type="InterPro" id="IPR017740">
    <property type="entry name" value="TssA-like"/>
</dbReference>
<feature type="region of interest" description="Disordered" evidence="1">
    <location>
        <begin position="248"/>
        <end position="282"/>
    </location>
</feature>